<proteinExistence type="predicted"/>
<gene>
    <name evidence="1" type="ORF">Tco_1114161</name>
</gene>
<reference evidence="1" key="2">
    <citation type="submission" date="2022-01" db="EMBL/GenBank/DDBJ databases">
        <authorList>
            <person name="Yamashiro T."/>
            <person name="Shiraishi A."/>
            <person name="Satake H."/>
            <person name="Nakayama K."/>
        </authorList>
    </citation>
    <scope>NUCLEOTIDE SEQUENCE</scope>
</reference>
<accession>A0ABQ5IWW6</accession>
<evidence type="ECO:0000313" key="2">
    <source>
        <dbReference type="Proteomes" id="UP001151760"/>
    </source>
</evidence>
<name>A0ABQ5IWW6_9ASTR</name>
<reference evidence="1" key="1">
    <citation type="journal article" date="2022" name="Int. J. Mol. Sci.">
        <title>Draft Genome of Tanacetum Coccineum: Genomic Comparison of Closely Related Tanacetum-Family Plants.</title>
        <authorList>
            <person name="Yamashiro T."/>
            <person name="Shiraishi A."/>
            <person name="Nakayama K."/>
            <person name="Satake H."/>
        </authorList>
    </citation>
    <scope>NUCLEOTIDE SEQUENCE</scope>
</reference>
<keyword evidence="2" id="KW-1185">Reference proteome</keyword>
<comment type="caution">
    <text evidence="1">The sequence shown here is derived from an EMBL/GenBank/DDBJ whole genome shotgun (WGS) entry which is preliminary data.</text>
</comment>
<sequence length="198" mass="22044">MDEKTVGGWLNNLQNRFDALFETLAQQRVIVFQQQRDAFEALFGDENNEVVITIVGDQEDPDVKDKQENQDYPNIAISGQVLEESILHTSDKVEAVPTSMVAIYEEHGCQESVGGSGISESGISGLVPQLRDAKDEPYRSMLDVAALKAKLNSLQLQVINDDLSVITPQGGLSYHMQTSEKELTILKSLLDQESMFRR</sequence>
<protein>
    <submittedName>
        <fullName evidence="1">Uncharacterized protein</fullName>
    </submittedName>
</protein>
<organism evidence="1 2">
    <name type="scientific">Tanacetum coccineum</name>
    <dbReference type="NCBI Taxonomy" id="301880"/>
    <lineage>
        <taxon>Eukaryota</taxon>
        <taxon>Viridiplantae</taxon>
        <taxon>Streptophyta</taxon>
        <taxon>Embryophyta</taxon>
        <taxon>Tracheophyta</taxon>
        <taxon>Spermatophyta</taxon>
        <taxon>Magnoliopsida</taxon>
        <taxon>eudicotyledons</taxon>
        <taxon>Gunneridae</taxon>
        <taxon>Pentapetalae</taxon>
        <taxon>asterids</taxon>
        <taxon>campanulids</taxon>
        <taxon>Asterales</taxon>
        <taxon>Asteraceae</taxon>
        <taxon>Asteroideae</taxon>
        <taxon>Anthemideae</taxon>
        <taxon>Anthemidinae</taxon>
        <taxon>Tanacetum</taxon>
    </lineage>
</organism>
<evidence type="ECO:0000313" key="1">
    <source>
        <dbReference type="EMBL" id="GJU03823.1"/>
    </source>
</evidence>
<dbReference type="EMBL" id="BQNB010021191">
    <property type="protein sequence ID" value="GJU03823.1"/>
    <property type="molecule type" value="Genomic_DNA"/>
</dbReference>
<dbReference type="Proteomes" id="UP001151760">
    <property type="component" value="Unassembled WGS sequence"/>
</dbReference>